<evidence type="ECO:0000256" key="13">
    <source>
        <dbReference type="ARBA" id="ARBA00023209"/>
    </source>
</evidence>
<dbReference type="GO" id="GO:0016301">
    <property type="term" value="F:kinase activity"/>
    <property type="evidence" value="ECO:0007669"/>
    <property type="project" value="UniProtKB-KW"/>
</dbReference>
<protein>
    <submittedName>
        <fullName evidence="16">Diacylglycerol kinase family protein</fullName>
        <ecNumber evidence="16">2.7.1.-</ecNumber>
    </submittedName>
</protein>
<keyword evidence="12 15" id="KW-0472">Membrane</keyword>
<dbReference type="Proteomes" id="UP001167796">
    <property type="component" value="Unassembled WGS sequence"/>
</dbReference>
<evidence type="ECO:0000256" key="11">
    <source>
        <dbReference type="ARBA" id="ARBA00023098"/>
    </source>
</evidence>
<comment type="subcellular location">
    <subcellularLocation>
        <location evidence="1">Cell membrane</location>
        <topology evidence="1">Multi-pass membrane protein</topology>
    </subcellularLocation>
</comment>
<evidence type="ECO:0000313" key="17">
    <source>
        <dbReference type="Proteomes" id="UP001167796"/>
    </source>
</evidence>
<evidence type="ECO:0000256" key="5">
    <source>
        <dbReference type="ARBA" id="ARBA00022679"/>
    </source>
</evidence>
<keyword evidence="10 15" id="KW-1133">Transmembrane helix</keyword>
<keyword evidence="3" id="KW-1003">Cell membrane</keyword>
<comment type="caution">
    <text evidence="16">The sequence shown here is derived from an EMBL/GenBank/DDBJ whole genome shotgun (WGS) entry which is preliminary data.</text>
</comment>
<dbReference type="CDD" id="cd14265">
    <property type="entry name" value="UDPK_IM_like"/>
    <property type="match status" value="1"/>
</dbReference>
<dbReference type="InterPro" id="IPR033717">
    <property type="entry name" value="UDPK"/>
</dbReference>
<sequence length="133" mass="14223">MAEPKVPDRLRPPEGLWRRRVASFGHAFRGVWSALGSEVHLRFHAFATVVVIGLGFYYGISRLEWALVAISVACVWSAELMNTAIEALTDLASPEYHILAGKAKDVAAGAVLLAAFGAVVVGALVFGPHLLGQ</sequence>
<dbReference type="PANTHER" id="PTHR34299">
    <property type="entry name" value="DIACYLGLYCEROL KINASE"/>
    <property type="match status" value="1"/>
</dbReference>
<gene>
    <name evidence="16" type="ORF">Q5H92_20960</name>
</gene>
<dbReference type="EC" id="2.7.1.-" evidence="16"/>
<name>A0ABT9AG53_9BACT</name>
<accession>A0ABT9AG53</accession>
<evidence type="ECO:0000256" key="8">
    <source>
        <dbReference type="ARBA" id="ARBA00022777"/>
    </source>
</evidence>
<evidence type="ECO:0000256" key="4">
    <source>
        <dbReference type="ARBA" id="ARBA00022516"/>
    </source>
</evidence>
<evidence type="ECO:0000256" key="1">
    <source>
        <dbReference type="ARBA" id="ARBA00004651"/>
    </source>
</evidence>
<evidence type="ECO:0000256" key="7">
    <source>
        <dbReference type="ARBA" id="ARBA00022741"/>
    </source>
</evidence>
<feature type="transmembrane region" description="Helical" evidence="15">
    <location>
        <begin position="65"/>
        <end position="85"/>
    </location>
</feature>
<dbReference type="RefSeq" id="WP_305013516.1">
    <property type="nucleotide sequence ID" value="NZ_JAUQSX010000013.1"/>
</dbReference>
<keyword evidence="9" id="KW-0067">ATP-binding</keyword>
<dbReference type="Pfam" id="PF01219">
    <property type="entry name" value="DAGK_prokar"/>
    <property type="match status" value="1"/>
</dbReference>
<feature type="transmembrane region" description="Helical" evidence="15">
    <location>
        <begin position="39"/>
        <end position="59"/>
    </location>
</feature>
<keyword evidence="7" id="KW-0547">Nucleotide-binding</keyword>
<keyword evidence="13" id="KW-0594">Phospholipid biosynthesis</keyword>
<evidence type="ECO:0000256" key="12">
    <source>
        <dbReference type="ARBA" id="ARBA00023136"/>
    </source>
</evidence>
<keyword evidence="17" id="KW-1185">Reference proteome</keyword>
<evidence type="ECO:0000256" key="15">
    <source>
        <dbReference type="SAM" id="Phobius"/>
    </source>
</evidence>
<evidence type="ECO:0000256" key="14">
    <source>
        <dbReference type="ARBA" id="ARBA00023264"/>
    </source>
</evidence>
<keyword evidence="4" id="KW-0444">Lipid biosynthesis</keyword>
<keyword evidence="11" id="KW-0443">Lipid metabolism</keyword>
<organism evidence="16 17">
    <name type="scientific">Hymenobacter mellowenesis</name>
    <dbReference type="NCBI Taxonomy" id="3063995"/>
    <lineage>
        <taxon>Bacteria</taxon>
        <taxon>Pseudomonadati</taxon>
        <taxon>Bacteroidota</taxon>
        <taxon>Cytophagia</taxon>
        <taxon>Cytophagales</taxon>
        <taxon>Hymenobacteraceae</taxon>
        <taxon>Hymenobacter</taxon>
    </lineage>
</organism>
<proteinExistence type="inferred from homology"/>
<dbReference type="Gene3D" id="1.10.287.3610">
    <property type="match status" value="1"/>
</dbReference>
<evidence type="ECO:0000256" key="10">
    <source>
        <dbReference type="ARBA" id="ARBA00022989"/>
    </source>
</evidence>
<keyword evidence="8 16" id="KW-0418">Kinase</keyword>
<evidence type="ECO:0000256" key="2">
    <source>
        <dbReference type="ARBA" id="ARBA00005967"/>
    </source>
</evidence>
<dbReference type="PANTHER" id="PTHR34299:SF1">
    <property type="entry name" value="DIACYLGLYCEROL KINASE"/>
    <property type="match status" value="1"/>
</dbReference>
<dbReference type="InterPro" id="IPR000829">
    <property type="entry name" value="DAGK"/>
</dbReference>
<evidence type="ECO:0000313" key="16">
    <source>
        <dbReference type="EMBL" id="MDO7848848.1"/>
    </source>
</evidence>
<dbReference type="EMBL" id="JAUQSX010000013">
    <property type="protein sequence ID" value="MDO7848848.1"/>
    <property type="molecule type" value="Genomic_DNA"/>
</dbReference>
<evidence type="ECO:0000256" key="9">
    <source>
        <dbReference type="ARBA" id="ARBA00022840"/>
    </source>
</evidence>
<keyword evidence="5 16" id="KW-0808">Transferase</keyword>
<dbReference type="InterPro" id="IPR036945">
    <property type="entry name" value="DAGK_sf"/>
</dbReference>
<keyword evidence="14" id="KW-1208">Phospholipid metabolism</keyword>
<feature type="transmembrane region" description="Helical" evidence="15">
    <location>
        <begin position="106"/>
        <end position="127"/>
    </location>
</feature>
<evidence type="ECO:0000256" key="6">
    <source>
        <dbReference type="ARBA" id="ARBA00022692"/>
    </source>
</evidence>
<reference evidence="16" key="1">
    <citation type="submission" date="2023-07" db="EMBL/GenBank/DDBJ databases">
        <authorList>
            <person name="Kim M.K."/>
        </authorList>
    </citation>
    <scope>NUCLEOTIDE SEQUENCE</scope>
    <source>
        <strain evidence="16">M29</strain>
    </source>
</reference>
<keyword evidence="6 15" id="KW-0812">Transmembrane</keyword>
<evidence type="ECO:0000256" key="3">
    <source>
        <dbReference type="ARBA" id="ARBA00022475"/>
    </source>
</evidence>
<comment type="similarity">
    <text evidence="2">Belongs to the bacterial diacylglycerol kinase family.</text>
</comment>